<sequence length="277" mass="29985">MRAVSTPTPSANKQAEDPSVTKAKTAKDVVGAFASMAGASSSKGGTKDPLVYLGTKKHTPMYGSSSYYAAQSAGAYDNTVKLSEVANQYYNWDGKTKNKFLTQLGLAGYDTSGMKDSQIAQLWGNYAAQAAQYFQQGRRLTPWDILAKDRDQREAYMNTPRTVTQSSTSFDMSTREDAHGIFLQAAQSLLGRDPTKSEITAFQKALNAYEKANPTTTTQTSNYIGDTLQSQSSTTTGGVKEGARQLMALEDVKADPEYGAYQAATTYFDAMMEMIGG</sequence>
<feature type="compositionally biased region" description="Low complexity" evidence="1">
    <location>
        <begin position="229"/>
        <end position="238"/>
    </location>
</feature>
<reference evidence="2" key="1">
    <citation type="submission" date="2017-12" db="EMBL/GenBank/DDBJ databases">
        <authorList>
            <person name="Bryant J.M."/>
            <person name="Sloat M.E."/>
            <person name="Klug H.M."/>
            <person name="Nayek S."/>
            <person name="Bhuiyan S."/>
            <person name="Kim T."/>
            <person name="Hughes L.E."/>
            <person name="Garlena R.A."/>
            <person name="Russell D.A."/>
            <person name="Pope W.H."/>
            <person name="Jacobs-Sera D."/>
            <person name="Hendrix R.W."/>
            <person name="Hatfull G.F."/>
        </authorList>
    </citation>
    <scope>NUCLEOTIDE SEQUENCE [LARGE SCALE GENOMIC DNA]</scope>
</reference>
<feature type="region of interest" description="Disordered" evidence="1">
    <location>
        <begin position="215"/>
        <end position="238"/>
    </location>
</feature>
<evidence type="ECO:0000256" key="1">
    <source>
        <dbReference type="SAM" id="MobiDB-lite"/>
    </source>
</evidence>
<feature type="compositionally biased region" description="Polar residues" evidence="1">
    <location>
        <begin position="1"/>
        <end position="13"/>
    </location>
</feature>
<accession>A0A2H5BLZ6</accession>
<protein>
    <submittedName>
        <fullName evidence="2">Uncharacterized protein</fullName>
    </submittedName>
</protein>
<dbReference type="EMBL" id="MG663582">
    <property type="protein sequence ID" value="AUG87337.1"/>
    <property type="molecule type" value="Genomic_DNA"/>
</dbReference>
<organism evidence="2 3">
    <name type="scientific">Streptomyces phage HaugeAnator</name>
    <dbReference type="NCBI Taxonomy" id="2060086"/>
    <lineage>
        <taxon>Viruses</taxon>
        <taxon>Duplodnaviria</taxon>
        <taxon>Heunggongvirae</taxon>
        <taxon>Uroviricota</taxon>
        <taxon>Caudoviricetes</taxon>
        <taxon>Beephvirinae</taxon>
        <taxon>Immanueltrevirus</taxon>
        <taxon>Immanueltrevirus immanuel3</taxon>
    </lineage>
</organism>
<feature type="region of interest" description="Disordered" evidence="1">
    <location>
        <begin position="1"/>
        <end position="23"/>
    </location>
</feature>
<gene>
    <name evidence="2" type="ORF">SEA_HAUGEANATOR_10</name>
</gene>
<evidence type="ECO:0000313" key="2">
    <source>
        <dbReference type="EMBL" id="AUG87337.1"/>
    </source>
</evidence>
<dbReference type="Proteomes" id="UP000241310">
    <property type="component" value="Segment"/>
</dbReference>
<name>A0A2H5BLZ6_9CAUD</name>
<evidence type="ECO:0000313" key="3">
    <source>
        <dbReference type="Proteomes" id="UP000241310"/>
    </source>
</evidence>
<proteinExistence type="predicted"/>
<feature type="compositionally biased region" description="Polar residues" evidence="1">
    <location>
        <begin position="215"/>
        <end position="228"/>
    </location>
</feature>